<reference evidence="5" key="1">
    <citation type="journal article" date="2019" name="Int. J. Syst. Evol. Microbiol.">
        <title>The Global Catalogue of Microorganisms (GCM) 10K type strain sequencing project: providing services to taxonomists for standard genome sequencing and annotation.</title>
        <authorList>
            <consortium name="The Broad Institute Genomics Platform"/>
            <consortium name="The Broad Institute Genome Sequencing Center for Infectious Disease"/>
            <person name="Wu L."/>
            <person name="Ma J."/>
        </authorList>
    </citation>
    <scope>NUCLEOTIDE SEQUENCE [LARGE SCALE GENOMIC DNA]</scope>
    <source>
        <strain evidence="5">CGMCC 1.19032</strain>
    </source>
</reference>
<dbReference type="InterPro" id="IPR036162">
    <property type="entry name" value="Resolvase-like_N_sf"/>
</dbReference>
<keyword evidence="1" id="KW-0238">DNA-binding</keyword>
<protein>
    <submittedName>
        <fullName evidence="4">Recombinase family protein</fullName>
    </submittedName>
</protein>
<dbReference type="CDD" id="cd03768">
    <property type="entry name" value="SR_ResInv"/>
    <property type="match status" value="1"/>
</dbReference>
<name>A0ABV9MTE9_9ENTE</name>
<keyword evidence="2" id="KW-0233">DNA recombination</keyword>
<sequence>MKQVGYIRTTVDDESVKRQMNLLQQFDCQTIYEEKKPDESTTLEETVREMELGDTLVITSLYQLGKSSRQLAEWIPVLREKQIHLASIKEKIDTRHPLGHYFYDWMENIANMEKALLKERTMIGLQKARAHGKIGGRPKTTPETIEQIRFLFFEKKQTIPMIASACNVSIGTCYKYIHGKEAKKTKPE</sequence>
<proteinExistence type="predicted"/>
<dbReference type="InterPro" id="IPR050639">
    <property type="entry name" value="SSR_resolvase"/>
</dbReference>
<evidence type="ECO:0000259" key="3">
    <source>
        <dbReference type="PROSITE" id="PS51736"/>
    </source>
</evidence>
<evidence type="ECO:0000313" key="4">
    <source>
        <dbReference type="EMBL" id="MFC4719287.1"/>
    </source>
</evidence>
<gene>
    <name evidence="4" type="ORF">ACFO5I_06045</name>
</gene>
<dbReference type="Gene3D" id="3.40.50.1390">
    <property type="entry name" value="Resolvase, N-terminal catalytic domain"/>
    <property type="match status" value="1"/>
</dbReference>
<keyword evidence="5" id="KW-1185">Reference proteome</keyword>
<evidence type="ECO:0000256" key="1">
    <source>
        <dbReference type="ARBA" id="ARBA00023125"/>
    </source>
</evidence>
<evidence type="ECO:0000256" key="2">
    <source>
        <dbReference type="ARBA" id="ARBA00023172"/>
    </source>
</evidence>
<comment type="caution">
    <text evidence="4">The sequence shown here is derived from an EMBL/GenBank/DDBJ whole genome shotgun (WGS) entry which is preliminary data.</text>
</comment>
<dbReference type="InterPro" id="IPR006119">
    <property type="entry name" value="Resolv_N"/>
</dbReference>
<dbReference type="RefSeq" id="WP_204654642.1">
    <property type="nucleotide sequence ID" value="NZ_JAFBFD010000033.1"/>
</dbReference>
<dbReference type="SUPFAM" id="SSF53041">
    <property type="entry name" value="Resolvase-like"/>
    <property type="match status" value="1"/>
</dbReference>
<dbReference type="EMBL" id="JBHSGS010000033">
    <property type="protein sequence ID" value="MFC4719287.1"/>
    <property type="molecule type" value="Genomic_DNA"/>
</dbReference>
<dbReference type="SMART" id="SM00857">
    <property type="entry name" value="Resolvase"/>
    <property type="match status" value="1"/>
</dbReference>
<evidence type="ECO:0000313" key="5">
    <source>
        <dbReference type="Proteomes" id="UP001595969"/>
    </source>
</evidence>
<dbReference type="PANTHER" id="PTHR30461:SF2">
    <property type="entry name" value="SERINE RECOMBINASE PINE-RELATED"/>
    <property type="match status" value="1"/>
</dbReference>
<dbReference type="Pfam" id="PF00239">
    <property type="entry name" value="Resolvase"/>
    <property type="match status" value="1"/>
</dbReference>
<accession>A0ABV9MTE9</accession>
<organism evidence="4 5">
    <name type="scientific">Enterococcus lemanii</name>
    <dbReference type="NCBI Taxonomy" id="1159752"/>
    <lineage>
        <taxon>Bacteria</taxon>
        <taxon>Bacillati</taxon>
        <taxon>Bacillota</taxon>
        <taxon>Bacilli</taxon>
        <taxon>Lactobacillales</taxon>
        <taxon>Enterococcaceae</taxon>
        <taxon>Enterococcus</taxon>
    </lineage>
</organism>
<dbReference type="Proteomes" id="UP001595969">
    <property type="component" value="Unassembled WGS sequence"/>
</dbReference>
<dbReference type="PROSITE" id="PS51736">
    <property type="entry name" value="RECOMBINASES_3"/>
    <property type="match status" value="1"/>
</dbReference>
<feature type="domain" description="Resolvase/invertase-type recombinase catalytic" evidence="3">
    <location>
        <begin position="2"/>
        <end position="132"/>
    </location>
</feature>
<dbReference type="PANTHER" id="PTHR30461">
    <property type="entry name" value="DNA-INVERTASE FROM LAMBDOID PROPHAGE"/>
    <property type="match status" value="1"/>
</dbReference>